<organism evidence="2 3">
    <name type="scientific">Elysia marginata</name>
    <dbReference type="NCBI Taxonomy" id="1093978"/>
    <lineage>
        <taxon>Eukaryota</taxon>
        <taxon>Metazoa</taxon>
        <taxon>Spiralia</taxon>
        <taxon>Lophotrochozoa</taxon>
        <taxon>Mollusca</taxon>
        <taxon>Gastropoda</taxon>
        <taxon>Heterobranchia</taxon>
        <taxon>Euthyneura</taxon>
        <taxon>Panpulmonata</taxon>
        <taxon>Sacoglossa</taxon>
        <taxon>Placobranchoidea</taxon>
        <taxon>Plakobranchidae</taxon>
        <taxon>Elysia</taxon>
    </lineage>
</organism>
<feature type="non-terminal residue" evidence="2">
    <location>
        <position position="141"/>
    </location>
</feature>
<comment type="caution">
    <text evidence="2">The sequence shown here is derived from an EMBL/GenBank/DDBJ whole genome shotgun (WGS) entry which is preliminary data.</text>
</comment>
<reference evidence="2 3" key="1">
    <citation type="journal article" date="2021" name="Elife">
        <title>Chloroplast acquisition without the gene transfer in kleptoplastic sea slugs, Plakobranchus ocellatus.</title>
        <authorList>
            <person name="Maeda T."/>
            <person name="Takahashi S."/>
            <person name="Yoshida T."/>
            <person name="Shimamura S."/>
            <person name="Takaki Y."/>
            <person name="Nagai Y."/>
            <person name="Toyoda A."/>
            <person name="Suzuki Y."/>
            <person name="Arimoto A."/>
            <person name="Ishii H."/>
            <person name="Satoh N."/>
            <person name="Nishiyama T."/>
            <person name="Hasebe M."/>
            <person name="Maruyama T."/>
            <person name="Minagawa J."/>
            <person name="Obokata J."/>
            <person name="Shigenobu S."/>
        </authorList>
    </citation>
    <scope>NUCLEOTIDE SEQUENCE [LARGE SCALE GENOMIC DNA]</scope>
</reference>
<name>A0AAV4H333_9GAST</name>
<keyword evidence="1" id="KW-0732">Signal</keyword>
<feature type="signal peptide" evidence="1">
    <location>
        <begin position="1"/>
        <end position="24"/>
    </location>
</feature>
<evidence type="ECO:0000313" key="2">
    <source>
        <dbReference type="EMBL" id="GFR92452.1"/>
    </source>
</evidence>
<evidence type="ECO:0000256" key="1">
    <source>
        <dbReference type="SAM" id="SignalP"/>
    </source>
</evidence>
<dbReference type="Proteomes" id="UP000762676">
    <property type="component" value="Unassembled WGS sequence"/>
</dbReference>
<dbReference type="AlphaFoldDB" id="A0AAV4H333"/>
<evidence type="ECO:0000313" key="3">
    <source>
        <dbReference type="Proteomes" id="UP000762676"/>
    </source>
</evidence>
<feature type="chain" id="PRO_5044022512" evidence="1">
    <location>
        <begin position="25"/>
        <end position="141"/>
    </location>
</feature>
<keyword evidence="3" id="KW-1185">Reference proteome</keyword>
<dbReference type="EMBL" id="BMAT01001781">
    <property type="protein sequence ID" value="GFR92452.1"/>
    <property type="molecule type" value="Genomic_DNA"/>
</dbReference>
<gene>
    <name evidence="2" type="ORF">ElyMa_000868200</name>
</gene>
<accession>A0AAV4H333</accession>
<proteinExistence type="predicted"/>
<protein>
    <submittedName>
        <fullName evidence="2">Uncharacterized protein</fullName>
    </submittedName>
</protein>
<sequence length="141" mass="15298">MARSRIRSALRVVYFFTVLLSSSASPVINSFDKVALLYEGTQVNVVLSTIDCSDQDGDLTDVTVQSMSPSSPCVNCFEVLDCGTVECLQYRAGVGTLSHASTGSYLITLACKDNFETPATEVVEVIILPNSPPYFQPDQLF</sequence>